<keyword evidence="5 7" id="KW-0378">Hydrolase</keyword>
<comment type="subunit">
    <text evidence="3">Monomer.</text>
</comment>
<dbReference type="PRINTS" id="PR00862">
    <property type="entry name" value="PROLIGOPTASE"/>
</dbReference>
<dbReference type="GO" id="GO:0006508">
    <property type="term" value="P:proteolysis"/>
    <property type="evidence" value="ECO:0007669"/>
    <property type="project" value="UniProtKB-KW"/>
</dbReference>
<proteinExistence type="inferred from homology"/>
<evidence type="ECO:0000256" key="1">
    <source>
        <dbReference type="ARBA" id="ARBA00001070"/>
    </source>
</evidence>
<dbReference type="GO" id="GO:0070012">
    <property type="term" value="F:oligopeptidase activity"/>
    <property type="evidence" value="ECO:0007669"/>
    <property type="project" value="TreeGrafter"/>
</dbReference>
<accession>A0A316VH16</accession>
<dbReference type="GeneID" id="37023076"/>
<dbReference type="Gene3D" id="3.40.50.1820">
    <property type="entry name" value="alpha/beta hydrolase"/>
    <property type="match status" value="1"/>
</dbReference>
<evidence type="ECO:0000256" key="3">
    <source>
        <dbReference type="ARBA" id="ARBA00011245"/>
    </source>
</evidence>
<comment type="similarity">
    <text evidence="2 7">Belongs to the peptidase S9A family.</text>
</comment>
<dbReference type="InParanoid" id="A0A316VH16"/>
<feature type="chain" id="PRO_5016262611" description="Prolyl endopeptidase" evidence="8">
    <location>
        <begin position="24"/>
        <end position="775"/>
    </location>
</feature>
<evidence type="ECO:0000256" key="5">
    <source>
        <dbReference type="ARBA" id="ARBA00022801"/>
    </source>
</evidence>
<dbReference type="Proteomes" id="UP000245771">
    <property type="component" value="Unassembled WGS sequence"/>
</dbReference>
<dbReference type="InterPro" id="IPR023302">
    <property type="entry name" value="Pept_S9A_N"/>
</dbReference>
<dbReference type="SUPFAM" id="SSF53474">
    <property type="entry name" value="alpha/beta-Hydrolases"/>
    <property type="match status" value="1"/>
</dbReference>
<evidence type="ECO:0000313" key="12">
    <source>
        <dbReference type="Proteomes" id="UP000245771"/>
    </source>
</evidence>
<feature type="domain" description="Peptidase S9A N-terminal" evidence="10">
    <location>
        <begin position="52"/>
        <end position="441"/>
    </location>
</feature>
<dbReference type="GO" id="GO:0004252">
    <property type="term" value="F:serine-type endopeptidase activity"/>
    <property type="evidence" value="ECO:0007669"/>
    <property type="project" value="UniProtKB-UniRule"/>
</dbReference>
<sequence>MHSLKTMLSGLLLLSLFVIDSFANKAPCWSTKDTPFPKARRVDKTWTYRSAKAHGNVTFPDPYFWLEQPYTTTKEVQEFAADQQALTEKYMSKCTNAESITQSIKDAFDYNSYFDITFLDNAINPFYFFSLQRIGESRKTYYIATPEEMEAGRKTNFANPPGHKYFDEGALSVNGTASIQTYQFSTNGLYLAYLVIDADADVGTWYVRKTTSPFLKYSKTPGGDGRLPEAVPRGDGHIMWRSDNAGFYYVQVNDPEGGTNTDIGSVLRYHKLGTAYEKDVLLVHADPSQDSFYSIVESLDGKWLVLVNSKGAGQTSIYATRPLEQTLSDKMKWISIVPTQEDDLTAITTIGDDLYVQSDHDAPNYKTVKYKMDWSKARVVNKLQDLNDNVDPVDVIPARKDALLNFAVPFDNDKVVYVMTENGKYTLYLYSLLTGKLIQQVLPNETFTAHEVIYADSGSKNIVLAYWGPYSPRKCVQITWDGTKVVDKTFFIETVKGTKPGDFMTEELEATSKDGTKVPYYAVHHKDTKRDGTAPAMMHFYATYGDVENLFWYPMHYSFMNSYNAVLVYAGARGGGDKGADWHIAGEGMRKQNTFDDLIAVAQDLVKRKIAAPGKVVPEGVSAGGLNAAVIARQAPPNTFGAVLSDLPPLDWFLIDRSRAGSSQYEDFGNPHNATEFDVIRSWSPLQNIDATEQKVYPPILVTASDSDQRVVIAHALKFTAQLQFSYPNSPNPLLMHIAKSAGHSDVGNNQDTAIIKNFHQECFVQLALGLTKYR</sequence>
<dbReference type="OrthoDB" id="248387at2759"/>
<dbReference type="SUPFAM" id="SSF50993">
    <property type="entry name" value="Peptidase/esterase 'gauge' domain"/>
    <property type="match status" value="1"/>
</dbReference>
<evidence type="ECO:0000256" key="2">
    <source>
        <dbReference type="ARBA" id="ARBA00005228"/>
    </source>
</evidence>
<gene>
    <name evidence="11" type="ORF">FA14DRAFT_183216</name>
</gene>
<dbReference type="PANTHER" id="PTHR42881">
    <property type="entry name" value="PROLYL ENDOPEPTIDASE"/>
    <property type="match status" value="1"/>
</dbReference>
<dbReference type="GO" id="GO:0005829">
    <property type="term" value="C:cytosol"/>
    <property type="evidence" value="ECO:0007669"/>
    <property type="project" value="TreeGrafter"/>
</dbReference>
<dbReference type="EMBL" id="KZ819602">
    <property type="protein sequence ID" value="PWN36836.1"/>
    <property type="molecule type" value="Genomic_DNA"/>
</dbReference>
<name>A0A316VH16_9BASI</name>
<feature type="signal peptide" evidence="8">
    <location>
        <begin position="1"/>
        <end position="23"/>
    </location>
</feature>
<dbReference type="Gene3D" id="2.130.10.120">
    <property type="entry name" value="Prolyl oligopeptidase, N-terminal domain"/>
    <property type="match status" value="1"/>
</dbReference>
<dbReference type="InterPro" id="IPR029058">
    <property type="entry name" value="AB_hydrolase_fold"/>
</dbReference>
<dbReference type="Pfam" id="PF02897">
    <property type="entry name" value="Peptidase_S9_N"/>
    <property type="match status" value="1"/>
</dbReference>
<dbReference type="AlphaFoldDB" id="A0A316VH16"/>
<evidence type="ECO:0000313" key="11">
    <source>
        <dbReference type="EMBL" id="PWN36836.1"/>
    </source>
</evidence>
<dbReference type="Pfam" id="PF00326">
    <property type="entry name" value="Peptidase_S9"/>
    <property type="match status" value="1"/>
</dbReference>
<keyword evidence="12" id="KW-1185">Reference proteome</keyword>
<reference evidence="11 12" key="1">
    <citation type="journal article" date="2018" name="Mol. Biol. Evol.">
        <title>Broad Genomic Sampling Reveals a Smut Pathogenic Ancestry of the Fungal Clade Ustilaginomycotina.</title>
        <authorList>
            <person name="Kijpornyongpan T."/>
            <person name="Mondo S.J."/>
            <person name="Barry K."/>
            <person name="Sandor L."/>
            <person name="Lee J."/>
            <person name="Lipzen A."/>
            <person name="Pangilinan J."/>
            <person name="LaButti K."/>
            <person name="Hainaut M."/>
            <person name="Henrissat B."/>
            <person name="Grigoriev I.V."/>
            <person name="Spatafora J.W."/>
            <person name="Aime M.C."/>
        </authorList>
    </citation>
    <scope>NUCLEOTIDE SEQUENCE [LARGE SCALE GENOMIC DNA]</scope>
    <source>
        <strain evidence="11 12">MCA 3882</strain>
    </source>
</reference>
<evidence type="ECO:0000259" key="10">
    <source>
        <dbReference type="Pfam" id="PF02897"/>
    </source>
</evidence>
<evidence type="ECO:0000256" key="8">
    <source>
        <dbReference type="SAM" id="SignalP"/>
    </source>
</evidence>
<dbReference type="InterPro" id="IPR051167">
    <property type="entry name" value="Prolyl_oligopep/macrocyclase"/>
</dbReference>
<keyword evidence="8" id="KW-0732">Signal</keyword>
<dbReference type="InterPro" id="IPR001375">
    <property type="entry name" value="Peptidase_S9_cat"/>
</dbReference>
<evidence type="ECO:0000256" key="4">
    <source>
        <dbReference type="ARBA" id="ARBA00022670"/>
    </source>
</evidence>
<dbReference type="PANTHER" id="PTHR42881:SF2">
    <property type="entry name" value="PROLYL ENDOPEPTIDASE"/>
    <property type="match status" value="1"/>
</dbReference>
<dbReference type="EC" id="3.4.21.-" evidence="7"/>
<evidence type="ECO:0000256" key="7">
    <source>
        <dbReference type="RuleBase" id="RU368024"/>
    </source>
</evidence>
<keyword evidence="6 7" id="KW-0720">Serine protease</keyword>
<evidence type="ECO:0000256" key="6">
    <source>
        <dbReference type="ARBA" id="ARBA00022825"/>
    </source>
</evidence>
<protein>
    <recommendedName>
        <fullName evidence="7">Prolyl endopeptidase</fullName>
        <ecNumber evidence="7">3.4.21.-</ecNumber>
    </recommendedName>
</protein>
<feature type="domain" description="Peptidase S9 prolyl oligopeptidase catalytic" evidence="9">
    <location>
        <begin position="557"/>
        <end position="757"/>
    </location>
</feature>
<keyword evidence="4 7" id="KW-0645">Protease</keyword>
<dbReference type="InterPro" id="IPR002470">
    <property type="entry name" value="Peptidase_S9A"/>
</dbReference>
<dbReference type="RefSeq" id="XP_025357138.1">
    <property type="nucleotide sequence ID" value="XM_025501295.1"/>
</dbReference>
<evidence type="ECO:0000259" key="9">
    <source>
        <dbReference type="Pfam" id="PF00326"/>
    </source>
</evidence>
<comment type="catalytic activity">
    <reaction evidence="1">
        <text>Hydrolysis of Pro-|-Xaa &gt;&gt; Ala-|-Xaa in oligopeptides.</text>
        <dbReference type="EC" id="3.4.21.26"/>
    </reaction>
</comment>
<organism evidence="11 12">
    <name type="scientific">Meira miltonrushii</name>
    <dbReference type="NCBI Taxonomy" id="1280837"/>
    <lineage>
        <taxon>Eukaryota</taxon>
        <taxon>Fungi</taxon>
        <taxon>Dikarya</taxon>
        <taxon>Basidiomycota</taxon>
        <taxon>Ustilaginomycotina</taxon>
        <taxon>Exobasidiomycetes</taxon>
        <taxon>Exobasidiales</taxon>
        <taxon>Brachybasidiaceae</taxon>
        <taxon>Meira</taxon>
    </lineage>
</organism>